<feature type="domain" description="GAF" evidence="1">
    <location>
        <begin position="39"/>
        <end position="146"/>
    </location>
</feature>
<evidence type="ECO:0000259" key="1">
    <source>
        <dbReference type="Pfam" id="PF01590"/>
    </source>
</evidence>
<proteinExistence type="predicted"/>
<keyword evidence="3" id="KW-1185">Reference proteome</keyword>
<dbReference type="Gene3D" id="3.30.450.40">
    <property type="match status" value="1"/>
</dbReference>
<evidence type="ECO:0000313" key="2">
    <source>
        <dbReference type="EMBL" id="GAA4955927.1"/>
    </source>
</evidence>
<protein>
    <submittedName>
        <fullName evidence="2">GAF domain-containing protein</fullName>
    </submittedName>
</protein>
<evidence type="ECO:0000313" key="3">
    <source>
        <dbReference type="Proteomes" id="UP001500466"/>
    </source>
</evidence>
<dbReference type="Pfam" id="PF01590">
    <property type="entry name" value="GAF"/>
    <property type="match status" value="1"/>
</dbReference>
<name>A0ABP9GX59_9ACTN</name>
<dbReference type="EMBL" id="BAABHS010000005">
    <property type="protein sequence ID" value="GAA4955927.1"/>
    <property type="molecule type" value="Genomic_DNA"/>
</dbReference>
<comment type="caution">
    <text evidence="2">The sequence shown here is derived from an EMBL/GenBank/DDBJ whole genome shotgun (WGS) entry which is preliminary data.</text>
</comment>
<gene>
    <name evidence="2" type="ORF">GCM10023205_17420</name>
</gene>
<organism evidence="2 3">
    <name type="scientific">Yinghuangia aomiensis</name>
    <dbReference type="NCBI Taxonomy" id="676205"/>
    <lineage>
        <taxon>Bacteria</taxon>
        <taxon>Bacillati</taxon>
        <taxon>Actinomycetota</taxon>
        <taxon>Actinomycetes</taxon>
        <taxon>Kitasatosporales</taxon>
        <taxon>Streptomycetaceae</taxon>
        <taxon>Yinghuangia</taxon>
    </lineage>
</organism>
<dbReference type="Proteomes" id="UP001500466">
    <property type="component" value="Unassembled WGS sequence"/>
</dbReference>
<dbReference type="InterPro" id="IPR003018">
    <property type="entry name" value="GAF"/>
</dbReference>
<sequence length="406" mass="43486">MPLVDDDLEHRRQASPLAHVWPLLRRSLANATSGPSQLLFLSDAEGHLLWVEGEHATLRVAERAHLLPGALWSEDAAGTSGVGTTLATGRPFQVFGSEHFLSAATAFTCTGTPIHDPGDGRLLGVLDFTCAARDWQPLAVALLDTARRLAVSELGASRLREEARVRTRYVDRLAKRLGTRSAIVAPDGRVVHADPPGWLPSRLPGKPAEGPVLLPGGQAILVERLSAGGLFLVTAGSDLDGFAVDPVLRFRGLGRARAIVEVAGTTHELGRRHSEIVALLLAERGGMNAKALAAEVYGPQGRPITVRAELARLRAVLGHRLASEPYRLTEDCEADFLDLDRDLSTCPADVLLDRYPGPLLPGSTAPGVVALRARLAERLRRRVEGSGDADTVIRWEGSPHARGHGT</sequence>
<dbReference type="InterPro" id="IPR029016">
    <property type="entry name" value="GAF-like_dom_sf"/>
</dbReference>
<accession>A0ABP9GX59</accession>
<reference evidence="3" key="1">
    <citation type="journal article" date="2019" name="Int. J. Syst. Evol. Microbiol.">
        <title>The Global Catalogue of Microorganisms (GCM) 10K type strain sequencing project: providing services to taxonomists for standard genome sequencing and annotation.</title>
        <authorList>
            <consortium name="The Broad Institute Genomics Platform"/>
            <consortium name="The Broad Institute Genome Sequencing Center for Infectious Disease"/>
            <person name="Wu L."/>
            <person name="Ma J."/>
        </authorList>
    </citation>
    <scope>NUCLEOTIDE SEQUENCE [LARGE SCALE GENOMIC DNA]</scope>
    <source>
        <strain evidence="3">JCM 17986</strain>
    </source>
</reference>